<dbReference type="AlphaFoldDB" id="A0A0C3QDM5"/>
<organism evidence="3 4">
    <name type="scientific">Tulasnella calospora MUT 4182</name>
    <dbReference type="NCBI Taxonomy" id="1051891"/>
    <lineage>
        <taxon>Eukaryota</taxon>
        <taxon>Fungi</taxon>
        <taxon>Dikarya</taxon>
        <taxon>Basidiomycota</taxon>
        <taxon>Agaricomycotina</taxon>
        <taxon>Agaricomycetes</taxon>
        <taxon>Cantharellales</taxon>
        <taxon>Tulasnellaceae</taxon>
        <taxon>Tulasnella</taxon>
    </lineage>
</organism>
<accession>A0A0C3QDM5</accession>
<reference evidence="3" key="3">
    <citation type="submission" date="2015-02" db="EMBL/GenBank/DDBJ databases">
        <title>Evolutionary Origins and Diversification of the Mycorrhizal Mutualists.</title>
        <authorList>
            <consortium name="DOE Joint Genome Institute"/>
            <consortium name="Mycorrhizal Genomics Consortium"/>
            <person name="Kohler A."/>
            <person name="Kuo A."/>
            <person name="Nagy L.G."/>
            <person name="Floudas D."/>
            <person name="Copeland A."/>
            <person name="Barry K.W."/>
            <person name="Cichocki N."/>
            <person name="Veneault-Fourrey C."/>
            <person name="LaButti K."/>
            <person name="Lindquist E.A."/>
            <person name="Lipzen A."/>
            <person name="Lundell T."/>
            <person name="Morin E."/>
            <person name="Murat C."/>
            <person name="Riley R."/>
            <person name="Ohm R."/>
            <person name="Sun H."/>
            <person name="Tunlid A."/>
            <person name="Henrissat B."/>
            <person name="Grigoriev I.V."/>
            <person name="Hibbett D.S."/>
            <person name="Martin F."/>
        </authorList>
    </citation>
    <scope>NUCLEOTIDE SEQUENCE</scope>
    <source>
        <strain evidence="3">MUT 4182</strain>
    </source>
</reference>
<evidence type="ECO:0000313" key="4">
    <source>
        <dbReference type="Proteomes" id="UP000054248"/>
    </source>
</evidence>
<dbReference type="EMBL" id="KN822986">
    <property type="protein sequence ID" value="KIO29128.1"/>
    <property type="molecule type" value="Genomic_DNA"/>
</dbReference>
<sequence>MVSPICQEEPSLLDPESSQSSPLAGQITPIKYASDTLGHCAYVKEIPLELSIAGNSVGKIYYVLQFEREWSLLESVRYAKFDVRNKIAQVPSVPHQGQGLSR</sequence>
<keyword evidence="4" id="KW-1185">Reference proteome</keyword>
<name>A0A0C3QDM5_9AGAM</name>
<dbReference type="EMBL" id="KN822986">
    <property type="protein sequence ID" value="KIO29130.1"/>
    <property type="molecule type" value="Genomic_DNA"/>
</dbReference>
<reference evidence="4" key="2">
    <citation type="submission" date="2015-01" db="EMBL/GenBank/DDBJ databases">
        <title>Evolutionary Origins and Diversification of the Mycorrhizal Mutualists.</title>
        <authorList>
            <consortium name="DOE Joint Genome Institute"/>
            <consortium name="Mycorrhizal Genomics Consortium"/>
            <person name="Kohler A."/>
            <person name="Kuo A."/>
            <person name="Nagy L.G."/>
            <person name="Floudas D."/>
            <person name="Copeland A."/>
            <person name="Barry K.W."/>
            <person name="Cichocki N."/>
            <person name="Veneault-Fourrey C."/>
            <person name="LaButti K."/>
            <person name="Lindquist E.A."/>
            <person name="Lipzen A."/>
            <person name="Lundell T."/>
            <person name="Morin E."/>
            <person name="Murat C."/>
            <person name="Riley R."/>
            <person name="Ohm R."/>
            <person name="Sun H."/>
            <person name="Tunlid A."/>
            <person name="Henrissat B."/>
            <person name="Grigoriev I.V."/>
            <person name="Hibbett D.S."/>
            <person name="Martin F."/>
        </authorList>
    </citation>
    <scope>NUCLEOTIDE SEQUENCE [LARGE SCALE GENOMIC DNA]</scope>
    <source>
        <strain evidence="4">MUT 4182</strain>
    </source>
</reference>
<proteinExistence type="predicted"/>
<reference evidence="3 4" key="1">
    <citation type="submission" date="2014-04" db="EMBL/GenBank/DDBJ databases">
        <authorList>
            <consortium name="DOE Joint Genome Institute"/>
            <person name="Kuo A."/>
            <person name="Girlanda M."/>
            <person name="Perotto S."/>
            <person name="Kohler A."/>
            <person name="Nagy L.G."/>
            <person name="Floudas D."/>
            <person name="Copeland A."/>
            <person name="Barry K.W."/>
            <person name="Cichocki N."/>
            <person name="Veneault-Fourrey C."/>
            <person name="LaButti K."/>
            <person name="Lindquist E.A."/>
            <person name="Lipzen A."/>
            <person name="Lundell T."/>
            <person name="Morin E."/>
            <person name="Murat C."/>
            <person name="Sun H."/>
            <person name="Tunlid A."/>
            <person name="Henrissat B."/>
            <person name="Grigoriev I.V."/>
            <person name="Hibbett D.S."/>
            <person name="Martin F."/>
            <person name="Nordberg H.P."/>
            <person name="Cantor M.N."/>
            <person name="Hua S.X."/>
        </authorList>
    </citation>
    <scope>NUCLEOTIDE SEQUENCE [LARGE SCALE GENOMIC DNA]</scope>
    <source>
        <strain evidence="3 4">MUT 4182</strain>
    </source>
</reference>
<gene>
    <name evidence="2" type="ORF">M407DRAFT_6368</name>
    <name evidence="3" type="ORF">M407DRAFT_6369</name>
</gene>
<evidence type="ECO:0000313" key="3">
    <source>
        <dbReference type="EMBL" id="KIO29130.1"/>
    </source>
</evidence>
<protein>
    <submittedName>
        <fullName evidence="3">Uncharacterized protein</fullName>
    </submittedName>
</protein>
<evidence type="ECO:0000256" key="1">
    <source>
        <dbReference type="SAM" id="MobiDB-lite"/>
    </source>
</evidence>
<evidence type="ECO:0000313" key="2">
    <source>
        <dbReference type="EMBL" id="KIO29128.1"/>
    </source>
</evidence>
<dbReference type="HOGENOM" id="CLU_2279516_0_0_1"/>
<dbReference type="Proteomes" id="UP000054248">
    <property type="component" value="Unassembled WGS sequence"/>
</dbReference>
<feature type="region of interest" description="Disordered" evidence="1">
    <location>
        <begin position="1"/>
        <end position="24"/>
    </location>
</feature>